<dbReference type="AlphaFoldDB" id="A0A8J2XJI0"/>
<dbReference type="SMART" id="SM00895">
    <property type="entry name" value="FCD"/>
    <property type="match status" value="1"/>
</dbReference>
<dbReference type="InterPro" id="IPR036390">
    <property type="entry name" value="WH_DNA-bd_sf"/>
</dbReference>
<dbReference type="InterPro" id="IPR011711">
    <property type="entry name" value="GntR_C"/>
</dbReference>
<feature type="domain" description="HTH rpiR-type" evidence="6">
    <location>
        <begin position="8"/>
        <end position="84"/>
    </location>
</feature>
<dbReference type="Pfam" id="PF07729">
    <property type="entry name" value="FCD"/>
    <property type="match status" value="1"/>
</dbReference>
<name>A0A8J2XJI0_9MICO</name>
<dbReference type="Pfam" id="PF01418">
    <property type="entry name" value="HTH_6"/>
    <property type="match status" value="1"/>
</dbReference>
<dbReference type="PROSITE" id="PS51071">
    <property type="entry name" value="HTH_RPIR"/>
    <property type="match status" value="1"/>
</dbReference>
<dbReference type="Gene3D" id="1.20.120.530">
    <property type="entry name" value="GntR ligand-binding domain-like"/>
    <property type="match status" value="1"/>
</dbReference>
<reference evidence="7" key="1">
    <citation type="journal article" date="2014" name="Int. J. Syst. Evol. Microbiol.">
        <title>Complete genome sequence of Corynebacterium casei LMG S-19264T (=DSM 44701T), isolated from a smear-ripened cheese.</title>
        <authorList>
            <consortium name="US DOE Joint Genome Institute (JGI-PGF)"/>
            <person name="Walter F."/>
            <person name="Albersmeier A."/>
            <person name="Kalinowski J."/>
            <person name="Ruckert C."/>
        </authorList>
    </citation>
    <scope>NUCLEOTIDE SEQUENCE</scope>
    <source>
        <strain evidence="7">CGMCC 1.12785</strain>
    </source>
</reference>
<evidence type="ECO:0000256" key="2">
    <source>
        <dbReference type="ARBA" id="ARBA00023125"/>
    </source>
</evidence>
<evidence type="ECO:0000256" key="3">
    <source>
        <dbReference type="ARBA" id="ARBA00023163"/>
    </source>
</evidence>
<protein>
    <recommendedName>
        <fullName evidence="9">GntR family transcriptional regulator</fullName>
    </recommendedName>
</protein>
<dbReference type="PANTHER" id="PTHR43537">
    <property type="entry name" value="TRANSCRIPTIONAL REGULATOR, GNTR FAMILY"/>
    <property type="match status" value="1"/>
</dbReference>
<dbReference type="SMART" id="SM00345">
    <property type="entry name" value="HTH_GNTR"/>
    <property type="match status" value="1"/>
</dbReference>
<accession>A0A8J2XJI0</accession>
<dbReference type="GO" id="GO:0003677">
    <property type="term" value="F:DNA binding"/>
    <property type="evidence" value="ECO:0007669"/>
    <property type="project" value="UniProtKB-KW"/>
</dbReference>
<dbReference type="GO" id="GO:0003700">
    <property type="term" value="F:DNA-binding transcription factor activity"/>
    <property type="evidence" value="ECO:0007669"/>
    <property type="project" value="InterPro"/>
</dbReference>
<dbReference type="SUPFAM" id="SSF46689">
    <property type="entry name" value="Homeodomain-like"/>
    <property type="match status" value="1"/>
</dbReference>
<feature type="compositionally biased region" description="Basic and acidic residues" evidence="4">
    <location>
        <begin position="91"/>
        <end position="102"/>
    </location>
</feature>
<keyword evidence="2" id="KW-0238">DNA-binding</keyword>
<dbReference type="Proteomes" id="UP000616114">
    <property type="component" value="Unassembled WGS sequence"/>
</dbReference>
<keyword evidence="3" id="KW-0804">Transcription</keyword>
<dbReference type="SUPFAM" id="SSF48008">
    <property type="entry name" value="GntR ligand-binding domain-like"/>
    <property type="match status" value="1"/>
</dbReference>
<dbReference type="InterPro" id="IPR036388">
    <property type="entry name" value="WH-like_DNA-bd_sf"/>
</dbReference>
<keyword evidence="8" id="KW-1185">Reference proteome</keyword>
<gene>
    <name evidence="7" type="ORF">GCM10011333_06730</name>
</gene>
<dbReference type="InterPro" id="IPR000524">
    <property type="entry name" value="Tscrpt_reg_HTH_GntR"/>
</dbReference>
<feature type="domain" description="HTH gntR-type" evidence="5">
    <location>
        <begin position="103"/>
        <end position="169"/>
    </location>
</feature>
<dbReference type="PANTHER" id="PTHR43537:SF24">
    <property type="entry name" value="GLUCONATE OPERON TRANSCRIPTIONAL REPRESSOR"/>
    <property type="match status" value="1"/>
</dbReference>
<dbReference type="EMBL" id="BMFY01000002">
    <property type="protein sequence ID" value="GGA06416.1"/>
    <property type="molecule type" value="Genomic_DNA"/>
</dbReference>
<evidence type="ECO:0008006" key="9">
    <source>
        <dbReference type="Google" id="ProtNLM"/>
    </source>
</evidence>
<evidence type="ECO:0000313" key="7">
    <source>
        <dbReference type="EMBL" id="GGA06416.1"/>
    </source>
</evidence>
<feature type="region of interest" description="Disordered" evidence="4">
    <location>
        <begin position="79"/>
        <end position="103"/>
    </location>
</feature>
<evidence type="ECO:0000256" key="1">
    <source>
        <dbReference type="ARBA" id="ARBA00023015"/>
    </source>
</evidence>
<dbReference type="InterPro" id="IPR008920">
    <property type="entry name" value="TF_FadR/GntR_C"/>
</dbReference>
<reference evidence="7" key="2">
    <citation type="submission" date="2020-09" db="EMBL/GenBank/DDBJ databases">
        <authorList>
            <person name="Sun Q."/>
            <person name="Zhou Y."/>
        </authorList>
    </citation>
    <scope>NUCLEOTIDE SEQUENCE</scope>
    <source>
        <strain evidence="7">CGMCC 1.12785</strain>
    </source>
</reference>
<organism evidence="7 8">
    <name type="scientific">Sediminivirga luteola</name>
    <dbReference type="NCBI Taxonomy" id="1774748"/>
    <lineage>
        <taxon>Bacteria</taxon>
        <taxon>Bacillati</taxon>
        <taxon>Actinomycetota</taxon>
        <taxon>Actinomycetes</taxon>
        <taxon>Micrococcales</taxon>
        <taxon>Brevibacteriaceae</taxon>
        <taxon>Sediminivirga</taxon>
    </lineage>
</organism>
<sequence>MSTAEWRTSFAERMHRFSPRKGSAEQRIIDYIHTHPEKAAFSSASAIGKETDTSDASVIRTIQKLGYTGMRDFREELRSVTGHTEPPVPASRDDNRGGERKRGMSAHALYTELREMIVTGSLGHETHVTESQLAGIFGVSRTPVREAVRMLEQSGIVVRDHRGITTPKQTKTQVNELYDAHILLHSALAKRAAERRTDADLHTMRSMNEVMRRMPLDQAGSVEAKIANSRFHESVYDAARDRTLGTLLRQLTDRLDVWSGTTLDAPGRWIESLDEHDALVDAIEARDADSAIAIITQHLETARRIRLSLI</sequence>
<dbReference type="PROSITE" id="PS50949">
    <property type="entry name" value="HTH_GNTR"/>
    <property type="match status" value="1"/>
</dbReference>
<keyword evidence="1" id="KW-0805">Transcription regulation</keyword>
<dbReference type="Gene3D" id="1.10.10.10">
    <property type="entry name" value="Winged helix-like DNA-binding domain superfamily/Winged helix DNA-binding domain"/>
    <property type="match status" value="2"/>
</dbReference>
<dbReference type="InterPro" id="IPR009057">
    <property type="entry name" value="Homeodomain-like_sf"/>
</dbReference>
<evidence type="ECO:0000259" key="5">
    <source>
        <dbReference type="PROSITE" id="PS50949"/>
    </source>
</evidence>
<dbReference type="PRINTS" id="PR00035">
    <property type="entry name" value="HTHGNTR"/>
</dbReference>
<dbReference type="SUPFAM" id="SSF46785">
    <property type="entry name" value="Winged helix' DNA-binding domain"/>
    <property type="match status" value="1"/>
</dbReference>
<evidence type="ECO:0000256" key="4">
    <source>
        <dbReference type="SAM" id="MobiDB-lite"/>
    </source>
</evidence>
<proteinExistence type="predicted"/>
<evidence type="ECO:0000313" key="8">
    <source>
        <dbReference type="Proteomes" id="UP000616114"/>
    </source>
</evidence>
<dbReference type="RefSeq" id="WP_188549491.1">
    <property type="nucleotide sequence ID" value="NZ_BMFY01000002.1"/>
</dbReference>
<comment type="caution">
    <text evidence="7">The sequence shown here is derived from an EMBL/GenBank/DDBJ whole genome shotgun (WGS) entry which is preliminary data.</text>
</comment>
<dbReference type="InterPro" id="IPR000281">
    <property type="entry name" value="HTH_RpiR"/>
</dbReference>
<evidence type="ECO:0000259" key="6">
    <source>
        <dbReference type="PROSITE" id="PS51071"/>
    </source>
</evidence>
<dbReference type="Pfam" id="PF00392">
    <property type="entry name" value="GntR"/>
    <property type="match status" value="1"/>
</dbReference>